<evidence type="ECO:0000313" key="2">
    <source>
        <dbReference type="Proteomes" id="UP000721045"/>
    </source>
</evidence>
<reference evidence="1" key="1">
    <citation type="submission" date="2020-04" db="EMBL/GenBank/DDBJ databases">
        <title>Deep metagenomics examines the oral microbiome during advanced dental caries in children, revealing novel taxa and co-occurrences with host molecules.</title>
        <authorList>
            <person name="Baker J.L."/>
            <person name="Morton J.T."/>
            <person name="Dinis M."/>
            <person name="Alvarez R."/>
            <person name="Tran N.C."/>
            <person name="Knight R."/>
            <person name="Edlund A."/>
        </authorList>
    </citation>
    <scope>NUCLEOTIDE SEQUENCE</scope>
    <source>
        <strain evidence="1">JCVI_23_bin.22</strain>
    </source>
</reference>
<sequence>EQAFENWMQRDILFAQMVRKEAMKLGYPSLIADGSQSEKQTVEEVARLLKLSNINRIDTKGENYD</sequence>
<protein>
    <submittedName>
        <fullName evidence="1">AAA family ATPase</fullName>
    </submittedName>
</protein>
<accession>A0A930RE25</accession>
<gene>
    <name evidence="1" type="ORF">HXO88_05980</name>
</gene>
<organism evidence="1 2">
    <name type="scientific">Streptococcus intermedius</name>
    <dbReference type="NCBI Taxonomy" id="1338"/>
    <lineage>
        <taxon>Bacteria</taxon>
        <taxon>Bacillati</taxon>
        <taxon>Bacillota</taxon>
        <taxon>Bacilli</taxon>
        <taxon>Lactobacillales</taxon>
        <taxon>Streptococcaceae</taxon>
        <taxon>Streptococcus</taxon>
        <taxon>Streptococcus anginosus group</taxon>
    </lineage>
</organism>
<dbReference type="AlphaFoldDB" id="A0A930RE25"/>
<comment type="caution">
    <text evidence="1">The sequence shown here is derived from an EMBL/GenBank/DDBJ whole genome shotgun (WGS) entry which is preliminary data.</text>
</comment>
<dbReference type="EMBL" id="JABZYP010000020">
    <property type="protein sequence ID" value="MBF1713263.1"/>
    <property type="molecule type" value="Genomic_DNA"/>
</dbReference>
<proteinExistence type="predicted"/>
<name>A0A930RE25_STRIT</name>
<dbReference type="Proteomes" id="UP000721045">
    <property type="component" value="Unassembled WGS sequence"/>
</dbReference>
<evidence type="ECO:0000313" key="1">
    <source>
        <dbReference type="EMBL" id="MBF1713263.1"/>
    </source>
</evidence>
<feature type="non-terminal residue" evidence="1">
    <location>
        <position position="1"/>
    </location>
</feature>